<dbReference type="AlphaFoldDB" id="A0AAV4SAJ1"/>
<accession>A0AAV4SAJ1</accession>
<dbReference type="EMBL" id="BPLR01009180">
    <property type="protein sequence ID" value="GIY30156.1"/>
    <property type="molecule type" value="Genomic_DNA"/>
</dbReference>
<proteinExistence type="predicted"/>
<protein>
    <submittedName>
        <fullName evidence="1">Uncharacterized protein</fullName>
    </submittedName>
</protein>
<name>A0AAV4SAJ1_CAEEX</name>
<gene>
    <name evidence="1" type="ORF">CEXT_703341</name>
</gene>
<sequence length="93" mass="10434">MSQPLMMTILSISNGNCLCLKLTENTFLSSTEMAAALICRLLLLEQGHLWNQPTQEQFPNDKNLMNMNSKKKKVVRACSVFEAAMTDAALRKN</sequence>
<dbReference type="Proteomes" id="UP001054945">
    <property type="component" value="Unassembled WGS sequence"/>
</dbReference>
<comment type="caution">
    <text evidence="1">The sequence shown here is derived from an EMBL/GenBank/DDBJ whole genome shotgun (WGS) entry which is preliminary data.</text>
</comment>
<evidence type="ECO:0000313" key="2">
    <source>
        <dbReference type="Proteomes" id="UP001054945"/>
    </source>
</evidence>
<organism evidence="1 2">
    <name type="scientific">Caerostris extrusa</name>
    <name type="common">Bark spider</name>
    <name type="synonym">Caerostris bankana</name>
    <dbReference type="NCBI Taxonomy" id="172846"/>
    <lineage>
        <taxon>Eukaryota</taxon>
        <taxon>Metazoa</taxon>
        <taxon>Ecdysozoa</taxon>
        <taxon>Arthropoda</taxon>
        <taxon>Chelicerata</taxon>
        <taxon>Arachnida</taxon>
        <taxon>Araneae</taxon>
        <taxon>Araneomorphae</taxon>
        <taxon>Entelegynae</taxon>
        <taxon>Araneoidea</taxon>
        <taxon>Araneidae</taxon>
        <taxon>Caerostris</taxon>
    </lineage>
</organism>
<evidence type="ECO:0000313" key="1">
    <source>
        <dbReference type="EMBL" id="GIY30156.1"/>
    </source>
</evidence>
<keyword evidence="2" id="KW-1185">Reference proteome</keyword>
<reference evidence="1 2" key="1">
    <citation type="submission" date="2021-06" db="EMBL/GenBank/DDBJ databases">
        <title>Caerostris extrusa draft genome.</title>
        <authorList>
            <person name="Kono N."/>
            <person name="Arakawa K."/>
        </authorList>
    </citation>
    <scope>NUCLEOTIDE SEQUENCE [LARGE SCALE GENOMIC DNA]</scope>
</reference>